<evidence type="ECO:0000256" key="6">
    <source>
        <dbReference type="SAM" id="Phobius"/>
    </source>
</evidence>
<evidence type="ECO:0000256" key="2">
    <source>
        <dbReference type="ARBA" id="ARBA00022692"/>
    </source>
</evidence>
<dbReference type="AlphaFoldDB" id="I0IRE2"/>
<evidence type="ECO:0000256" key="4">
    <source>
        <dbReference type="ARBA" id="ARBA00023136"/>
    </source>
</evidence>
<feature type="transmembrane region" description="Helical" evidence="6">
    <location>
        <begin position="12"/>
        <end position="31"/>
    </location>
</feature>
<keyword evidence="9" id="KW-1185">Reference proteome</keyword>
<dbReference type="InterPro" id="IPR010432">
    <property type="entry name" value="RDD"/>
</dbReference>
<keyword evidence="2 6" id="KW-0812">Transmembrane</keyword>
<dbReference type="HOGENOM" id="CLU_1747379_0_0_0"/>
<dbReference type="EMBL" id="AP012342">
    <property type="protein sequence ID" value="BAM07841.1"/>
    <property type="molecule type" value="Genomic_DNA"/>
</dbReference>
<evidence type="ECO:0000313" key="8">
    <source>
        <dbReference type="EMBL" id="BAM07841.1"/>
    </source>
</evidence>
<dbReference type="OrthoDB" id="9787732at2"/>
<feature type="region of interest" description="Disordered" evidence="5">
    <location>
        <begin position="140"/>
        <end position="166"/>
    </location>
</feature>
<organism evidence="8 9">
    <name type="scientific">Leptospirillum ferrooxidans (strain C2-3)</name>
    <dbReference type="NCBI Taxonomy" id="1162668"/>
    <lineage>
        <taxon>Bacteria</taxon>
        <taxon>Pseudomonadati</taxon>
        <taxon>Nitrospirota</taxon>
        <taxon>Nitrospiria</taxon>
        <taxon>Nitrospirales</taxon>
        <taxon>Nitrospiraceae</taxon>
        <taxon>Leptospirillum</taxon>
    </lineage>
</organism>
<evidence type="ECO:0000259" key="7">
    <source>
        <dbReference type="Pfam" id="PF06271"/>
    </source>
</evidence>
<evidence type="ECO:0000256" key="1">
    <source>
        <dbReference type="ARBA" id="ARBA00004141"/>
    </source>
</evidence>
<evidence type="ECO:0000313" key="9">
    <source>
        <dbReference type="Proteomes" id="UP000007382"/>
    </source>
</evidence>
<keyword evidence="3 6" id="KW-1133">Transmembrane helix</keyword>
<dbReference type="eggNOG" id="COG1714">
    <property type="taxonomic scope" value="Bacteria"/>
</dbReference>
<feature type="transmembrane region" description="Helical" evidence="6">
    <location>
        <begin position="91"/>
        <end position="117"/>
    </location>
</feature>
<reference evidence="8 9" key="1">
    <citation type="journal article" date="2012" name="J. Bacteriol.">
        <title>Complete Genome Sequence of Leptospirillum ferrooxidans Strain C2-3, Isolated from a Fresh Volcanic Ash Deposit on the Island of Miyake, Japan.</title>
        <authorList>
            <person name="Fujimura R."/>
            <person name="Sato Y."/>
            <person name="Nishizawa T."/>
            <person name="Oshima K."/>
            <person name="Kim S.-W."/>
            <person name="Hattori M."/>
            <person name="Kamijo T."/>
            <person name="Ohta H."/>
        </authorList>
    </citation>
    <scope>NUCLEOTIDE SEQUENCE [LARGE SCALE GENOMIC DNA]</scope>
    <source>
        <strain evidence="8 9">C2-3</strain>
    </source>
</reference>
<proteinExistence type="predicted"/>
<protein>
    <recommendedName>
        <fullName evidence="7">RDD domain-containing protein</fullName>
    </recommendedName>
</protein>
<dbReference type="PATRIC" id="fig|1162668.3.peg.2566"/>
<gene>
    <name evidence="8" type="ordered locus">LFE_2168</name>
</gene>
<name>I0IRE2_LEPFC</name>
<dbReference type="GO" id="GO:0016020">
    <property type="term" value="C:membrane"/>
    <property type="evidence" value="ECO:0007669"/>
    <property type="project" value="UniProtKB-SubCell"/>
</dbReference>
<feature type="domain" description="RDD" evidence="7">
    <location>
        <begin position="39"/>
        <end position="134"/>
    </location>
</feature>
<evidence type="ECO:0000256" key="3">
    <source>
        <dbReference type="ARBA" id="ARBA00022989"/>
    </source>
</evidence>
<reference evidence="9" key="2">
    <citation type="submission" date="2012-03" db="EMBL/GenBank/DDBJ databases">
        <title>The complete genome sequence of the pioneer microbe on fresh volcanic deposit, Leptospirillum ferrooxidans strain C2-3.</title>
        <authorList>
            <person name="Fujimura R."/>
            <person name="Sato Y."/>
            <person name="Nishizawa T."/>
            <person name="Nanba K."/>
            <person name="Oshima K."/>
            <person name="Hattori M."/>
            <person name="Kamijo T."/>
            <person name="Ohta H."/>
        </authorList>
    </citation>
    <scope>NUCLEOTIDE SEQUENCE [LARGE SCALE GENOMIC DNA]</scope>
    <source>
        <strain evidence="9">C2-3</strain>
    </source>
</reference>
<dbReference type="KEGG" id="lfc:LFE_2168"/>
<sequence length="166" mass="17939">MGVPDSSERVSYFFDRVLGKFIDLLVAAAFLRLGDLMGGDFLGAVSGTAYLLVADGLPGGSLGKRMTRLSVRRSSGGNCRYFESTIRNIPVAFAFLIGLIPWVGWFLMLSVLGIEFVMLVGTRTDHRLGDDWAGTNVEGKGYPPVGRDIPDFGAPEDPVPGKNRPL</sequence>
<dbReference type="RefSeq" id="WP_014450324.1">
    <property type="nucleotide sequence ID" value="NC_017094.1"/>
</dbReference>
<keyword evidence="4 6" id="KW-0472">Membrane</keyword>
<evidence type="ECO:0000256" key="5">
    <source>
        <dbReference type="SAM" id="MobiDB-lite"/>
    </source>
</evidence>
<accession>I0IRE2</accession>
<dbReference type="Proteomes" id="UP000007382">
    <property type="component" value="Chromosome"/>
</dbReference>
<comment type="subcellular location">
    <subcellularLocation>
        <location evidence="1">Membrane</location>
        <topology evidence="1">Multi-pass membrane protein</topology>
    </subcellularLocation>
</comment>
<dbReference type="STRING" id="1162668.LFE_2168"/>
<dbReference type="Pfam" id="PF06271">
    <property type="entry name" value="RDD"/>
    <property type="match status" value="1"/>
</dbReference>